<organism evidence="3 4">
    <name type="scientific">Suicoccus acidiformans</name>
    <dbReference type="NCBI Taxonomy" id="2036206"/>
    <lineage>
        <taxon>Bacteria</taxon>
        <taxon>Bacillati</taxon>
        <taxon>Bacillota</taxon>
        <taxon>Bacilli</taxon>
        <taxon>Lactobacillales</taxon>
        <taxon>Aerococcaceae</taxon>
        <taxon>Suicoccus</taxon>
    </lineage>
</organism>
<dbReference type="Proteomes" id="UP000263232">
    <property type="component" value="Chromosome"/>
</dbReference>
<dbReference type="OrthoDB" id="2138856at2"/>
<dbReference type="Gene3D" id="3.30.420.10">
    <property type="entry name" value="Ribonuclease H-like superfamily/Ribonuclease H"/>
    <property type="match status" value="1"/>
</dbReference>
<protein>
    <recommendedName>
        <fullName evidence="2">Integrase catalytic domain-containing protein</fullName>
    </recommendedName>
</protein>
<dbReference type="GO" id="GO:0005829">
    <property type="term" value="C:cytosol"/>
    <property type="evidence" value="ECO:0007669"/>
    <property type="project" value="TreeGrafter"/>
</dbReference>
<proteinExistence type="predicted"/>
<dbReference type="InterPro" id="IPR051917">
    <property type="entry name" value="Transposase-Integrase"/>
</dbReference>
<name>A0A347WMD1_9LACT</name>
<dbReference type="RefSeq" id="WP_118991133.1">
    <property type="nucleotide sequence ID" value="NZ_CP023434.1"/>
</dbReference>
<feature type="domain" description="Integrase catalytic" evidence="2">
    <location>
        <begin position="86"/>
        <end position="225"/>
    </location>
</feature>
<evidence type="ECO:0000259" key="2">
    <source>
        <dbReference type="PROSITE" id="PS50994"/>
    </source>
</evidence>
<evidence type="ECO:0000313" key="4">
    <source>
        <dbReference type="Proteomes" id="UP000263232"/>
    </source>
</evidence>
<accession>A0A347WMD1</accession>
<evidence type="ECO:0000313" key="3">
    <source>
        <dbReference type="EMBL" id="AXY26238.1"/>
    </source>
</evidence>
<dbReference type="KEGG" id="abae:CL176_09645"/>
<dbReference type="NCBIfam" id="NF033563">
    <property type="entry name" value="transpos_IS30"/>
    <property type="match status" value="1"/>
</dbReference>
<dbReference type="PANTHER" id="PTHR10948">
    <property type="entry name" value="TRANSPOSASE"/>
    <property type="match status" value="1"/>
</dbReference>
<dbReference type="InterPro" id="IPR001584">
    <property type="entry name" value="Integrase_cat-core"/>
</dbReference>
<sequence length="225" mass="26102">MNSLRQAICPQEGYRVHSVDSYVHSYRREHPDEKAPCTKTLYTYIDLNLLEVRNIDLPRKVTMRKRKYKPSEPRGSNKKKLGTSINQRDPDVLSRQEFGHWELDLILGGKTKDEPVIITLLERKTREYLTCKVWSKSADVITKYVWKILKPYVEKGAVKTLTTDNGAECSNLSSLEDQGQLKVYFAHAYASWEKGSNERHNGLLREFIPKGRSLKGLKYQDTLRL</sequence>
<reference evidence="3 4" key="1">
    <citation type="submission" date="2017-09" db="EMBL/GenBank/DDBJ databases">
        <title>Complete genome sequence of Oxytococcus suis strain ZY16052.</title>
        <authorList>
            <person name="Li F."/>
        </authorList>
    </citation>
    <scope>NUCLEOTIDE SEQUENCE [LARGE SCALE GENOMIC DNA]</scope>
    <source>
        <strain evidence="3 4">ZY16052</strain>
    </source>
</reference>
<dbReference type="GO" id="GO:0015074">
    <property type="term" value="P:DNA integration"/>
    <property type="evidence" value="ECO:0007669"/>
    <property type="project" value="InterPro"/>
</dbReference>
<dbReference type="GO" id="GO:0004803">
    <property type="term" value="F:transposase activity"/>
    <property type="evidence" value="ECO:0007669"/>
    <property type="project" value="TreeGrafter"/>
</dbReference>
<keyword evidence="4" id="KW-1185">Reference proteome</keyword>
<gene>
    <name evidence="3" type="ORF">CL176_09645</name>
</gene>
<dbReference type="AlphaFoldDB" id="A0A347WMD1"/>
<dbReference type="EMBL" id="CP023434">
    <property type="protein sequence ID" value="AXY26238.1"/>
    <property type="molecule type" value="Genomic_DNA"/>
</dbReference>
<dbReference type="SUPFAM" id="SSF53098">
    <property type="entry name" value="Ribonuclease H-like"/>
    <property type="match status" value="1"/>
</dbReference>
<dbReference type="InterPro" id="IPR036397">
    <property type="entry name" value="RNaseH_sf"/>
</dbReference>
<feature type="region of interest" description="Disordered" evidence="1">
    <location>
        <begin position="63"/>
        <end position="85"/>
    </location>
</feature>
<dbReference type="GO" id="GO:0003676">
    <property type="term" value="F:nucleic acid binding"/>
    <property type="evidence" value="ECO:0007669"/>
    <property type="project" value="InterPro"/>
</dbReference>
<dbReference type="GO" id="GO:0032196">
    <property type="term" value="P:transposition"/>
    <property type="evidence" value="ECO:0007669"/>
    <property type="project" value="TreeGrafter"/>
</dbReference>
<dbReference type="InterPro" id="IPR053392">
    <property type="entry name" value="Transposase_IS30-like"/>
</dbReference>
<dbReference type="InterPro" id="IPR012337">
    <property type="entry name" value="RNaseH-like_sf"/>
</dbReference>
<evidence type="ECO:0000256" key="1">
    <source>
        <dbReference type="SAM" id="MobiDB-lite"/>
    </source>
</evidence>
<dbReference type="PANTHER" id="PTHR10948:SF23">
    <property type="entry name" value="TRANSPOSASE INSI FOR INSERTION SEQUENCE ELEMENT IS30A-RELATED"/>
    <property type="match status" value="1"/>
</dbReference>
<dbReference type="PROSITE" id="PS50994">
    <property type="entry name" value="INTEGRASE"/>
    <property type="match status" value="1"/>
</dbReference>